<evidence type="ECO:0000256" key="5">
    <source>
        <dbReference type="ARBA" id="ARBA00023040"/>
    </source>
</evidence>
<accession>A0AAD1S163</accession>
<evidence type="ECO:0000256" key="6">
    <source>
        <dbReference type="ARBA" id="ARBA00023136"/>
    </source>
</evidence>
<evidence type="ECO:0000313" key="15">
    <source>
        <dbReference type="Proteomes" id="UP001295444"/>
    </source>
</evidence>
<evidence type="ECO:0000256" key="1">
    <source>
        <dbReference type="ARBA" id="ARBA00004651"/>
    </source>
</evidence>
<dbReference type="AlphaFoldDB" id="A0AAD1S163"/>
<keyword evidence="9 11" id="KW-0807">Transducer</keyword>
<dbReference type="GO" id="GO:0043005">
    <property type="term" value="C:neuron projection"/>
    <property type="evidence" value="ECO:0007669"/>
    <property type="project" value="TreeGrafter"/>
</dbReference>
<evidence type="ECO:0000256" key="3">
    <source>
        <dbReference type="ARBA" id="ARBA00022692"/>
    </source>
</evidence>
<evidence type="ECO:0000256" key="10">
    <source>
        <dbReference type="ARBA" id="ARBA00023288"/>
    </source>
</evidence>
<evidence type="ECO:0000256" key="4">
    <source>
        <dbReference type="ARBA" id="ARBA00022989"/>
    </source>
</evidence>
<dbReference type="PRINTS" id="PR00237">
    <property type="entry name" value="GPCRRHODOPSN"/>
</dbReference>
<feature type="transmembrane region" description="Helical" evidence="12">
    <location>
        <begin position="487"/>
        <end position="507"/>
    </location>
</feature>
<evidence type="ECO:0000256" key="7">
    <source>
        <dbReference type="ARBA" id="ARBA00023139"/>
    </source>
</evidence>
<evidence type="ECO:0000313" key="14">
    <source>
        <dbReference type="EMBL" id="CAH2285207.1"/>
    </source>
</evidence>
<keyword evidence="15" id="KW-1185">Reference proteome</keyword>
<sequence>MNKKSKSRLRRNVLVSHLFHVAQTDLATDVSKKNGFTVLCYSMLMESPVQIFREGEMGQRLLPEDITCSPGCAPPCSTGCPNSSWLLGWGDYDNNSEYSDSPAHESNHTSISPTLSVIITAVYSMVFVVGLVGNALVMFVIIRFMTVRMPQNIVSLFLSTSIEAITGMLSTHPSKHLVDFLSIRSAGCDAASSGGCEKKHTDYYVLTLPKTKTRNKWCPVQPCNALKARTLPPHLRKKCVNLFVWLLLKIIIITEITQMALIKSEAGADVTDQLLFHYFYFRTDLQLYVCMCIYLHVGVSVPVYLCREPSIANIAIYDMYALSPPLESSILADTIVTVNNTTPEISIIFVCPYRLVDDKERDSCAAQGVGCPNSSWLLGWGDYDNNSEYSDSPAHESNHTSISPTLSVIITAVYSMVFVVGLVGNALVMFVIIRYTKMKTATNIYIFNLALADALVTTTMPFQSTSFLMSSWPFGDVLCKIVVSIDYYNMFTSIFTLTMMSVDRYIAVCHPVKALDFRTPLKAKCINVFIWMLSSSVGISAIVLGGTKIVDGQVDRNSHLEQGATIIAYQIPDCYSNILRAPALLLTSQHFTPYLRF</sequence>
<dbReference type="GO" id="GO:0007218">
    <property type="term" value="P:neuropeptide signaling pathway"/>
    <property type="evidence" value="ECO:0007669"/>
    <property type="project" value="TreeGrafter"/>
</dbReference>
<name>A0AAD1S163_PELCU</name>
<keyword evidence="8 11" id="KW-0675">Receptor</keyword>
<dbReference type="Proteomes" id="UP001295444">
    <property type="component" value="Chromosome 04"/>
</dbReference>
<protein>
    <submittedName>
        <fullName evidence="14">Kappa-type opioid receptor</fullName>
    </submittedName>
</protein>
<comment type="similarity">
    <text evidence="11">Belongs to the G-protein coupled receptor 1 family.</text>
</comment>
<dbReference type="GO" id="GO:0042923">
    <property type="term" value="F:neuropeptide binding"/>
    <property type="evidence" value="ECO:0007669"/>
    <property type="project" value="TreeGrafter"/>
</dbReference>
<dbReference type="PANTHER" id="PTHR24229:SF1">
    <property type="entry name" value="KAPPA-TYPE OPIOID RECEPTOR"/>
    <property type="match status" value="1"/>
</dbReference>
<comment type="subcellular location">
    <subcellularLocation>
        <location evidence="1">Cell membrane</location>
        <topology evidence="1">Multi-pass membrane protein</topology>
    </subcellularLocation>
</comment>
<evidence type="ECO:0000256" key="9">
    <source>
        <dbReference type="ARBA" id="ARBA00023224"/>
    </source>
</evidence>
<keyword evidence="5 11" id="KW-0297">G-protein coupled receptor</keyword>
<gene>
    <name evidence="14" type="ORF">PECUL_23A012765</name>
</gene>
<dbReference type="SUPFAM" id="SSF81321">
    <property type="entry name" value="Family A G protein-coupled receptor-like"/>
    <property type="match status" value="2"/>
</dbReference>
<keyword evidence="10" id="KW-0449">Lipoprotein</keyword>
<dbReference type="GO" id="GO:0038048">
    <property type="term" value="F:dynorphin receptor activity"/>
    <property type="evidence" value="ECO:0007669"/>
    <property type="project" value="TreeGrafter"/>
</dbReference>
<keyword evidence="3 11" id="KW-0812">Transmembrane</keyword>
<dbReference type="EMBL" id="OW240915">
    <property type="protein sequence ID" value="CAH2285207.1"/>
    <property type="molecule type" value="Genomic_DNA"/>
</dbReference>
<keyword evidence="6 12" id="KW-0472">Membrane</keyword>
<dbReference type="InterPro" id="IPR001418">
    <property type="entry name" value="Opioid_rcpt"/>
</dbReference>
<organism evidence="14 15">
    <name type="scientific">Pelobates cultripes</name>
    <name type="common">Western spadefoot toad</name>
    <dbReference type="NCBI Taxonomy" id="61616"/>
    <lineage>
        <taxon>Eukaryota</taxon>
        <taxon>Metazoa</taxon>
        <taxon>Chordata</taxon>
        <taxon>Craniata</taxon>
        <taxon>Vertebrata</taxon>
        <taxon>Euteleostomi</taxon>
        <taxon>Amphibia</taxon>
        <taxon>Batrachia</taxon>
        <taxon>Anura</taxon>
        <taxon>Pelobatoidea</taxon>
        <taxon>Pelobatidae</taxon>
        <taxon>Pelobates</taxon>
    </lineage>
</organism>
<dbReference type="Pfam" id="PF00001">
    <property type="entry name" value="7tm_1"/>
    <property type="match status" value="1"/>
</dbReference>
<feature type="transmembrane region" description="Helical" evidence="12">
    <location>
        <begin position="445"/>
        <end position="467"/>
    </location>
</feature>
<evidence type="ECO:0000259" key="13">
    <source>
        <dbReference type="PROSITE" id="PS50262"/>
    </source>
</evidence>
<dbReference type="GO" id="GO:0005886">
    <property type="term" value="C:plasma membrane"/>
    <property type="evidence" value="ECO:0007669"/>
    <property type="project" value="UniProtKB-SubCell"/>
</dbReference>
<dbReference type="PRINTS" id="PR00384">
    <property type="entry name" value="OPIOIDR"/>
</dbReference>
<feature type="transmembrane region" description="Helical" evidence="12">
    <location>
        <begin position="115"/>
        <end position="141"/>
    </location>
</feature>
<feature type="transmembrane region" description="Helical" evidence="12">
    <location>
        <begin position="406"/>
        <end position="433"/>
    </location>
</feature>
<feature type="domain" description="G-protein coupled receptors family 1 profile" evidence="13">
    <location>
        <begin position="424"/>
        <end position="597"/>
    </location>
</feature>
<dbReference type="InterPro" id="IPR000276">
    <property type="entry name" value="GPCR_Rhodpsn"/>
</dbReference>
<dbReference type="PANTHER" id="PTHR24229">
    <property type="entry name" value="NEUROPEPTIDES RECEPTOR"/>
    <property type="match status" value="1"/>
</dbReference>
<feature type="transmembrane region" description="Helical" evidence="12">
    <location>
        <begin position="528"/>
        <end position="547"/>
    </location>
</feature>
<dbReference type="GO" id="GO:0019233">
    <property type="term" value="P:sensory perception of pain"/>
    <property type="evidence" value="ECO:0007669"/>
    <property type="project" value="TreeGrafter"/>
</dbReference>
<keyword evidence="4 12" id="KW-1133">Transmembrane helix</keyword>
<dbReference type="Gene3D" id="6.20.400.20">
    <property type="match status" value="1"/>
</dbReference>
<evidence type="ECO:0000256" key="8">
    <source>
        <dbReference type="ARBA" id="ARBA00023170"/>
    </source>
</evidence>
<feature type="transmembrane region" description="Helical" evidence="12">
    <location>
        <begin position="242"/>
        <end position="264"/>
    </location>
</feature>
<proteinExistence type="inferred from homology"/>
<dbReference type="PROSITE" id="PS00237">
    <property type="entry name" value="G_PROTEIN_RECEP_F1_1"/>
    <property type="match status" value="1"/>
</dbReference>
<keyword evidence="7" id="KW-0564">Palmitate</keyword>
<evidence type="ECO:0000256" key="11">
    <source>
        <dbReference type="RuleBase" id="RU000688"/>
    </source>
</evidence>
<dbReference type="InterPro" id="IPR017452">
    <property type="entry name" value="GPCR_Rhodpsn_7TM"/>
</dbReference>
<reference evidence="14" key="1">
    <citation type="submission" date="2022-03" db="EMBL/GenBank/DDBJ databases">
        <authorList>
            <person name="Alioto T."/>
            <person name="Alioto T."/>
            <person name="Gomez Garrido J."/>
        </authorList>
    </citation>
    <scope>NUCLEOTIDE SEQUENCE</scope>
</reference>
<evidence type="ECO:0000256" key="2">
    <source>
        <dbReference type="ARBA" id="ARBA00022475"/>
    </source>
</evidence>
<dbReference type="PROSITE" id="PS50262">
    <property type="entry name" value="G_PROTEIN_RECEP_F1_2"/>
    <property type="match status" value="1"/>
</dbReference>
<keyword evidence="2" id="KW-1003">Cell membrane</keyword>
<evidence type="ECO:0000256" key="12">
    <source>
        <dbReference type="SAM" id="Phobius"/>
    </source>
</evidence>
<dbReference type="Gene3D" id="1.20.1070.10">
    <property type="entry name" value="Rhodopsin 7-helix transmembrane proteins"/>
    <property type="match status" value="1"/>
</dbReference>